<comment type="caution">
    <text evidence="2">The sequence shown here is derived from an EMBL/GenBank/DDBJ whole genome shotgun (WGS) entry which is preliminary data.</text>
</comment>
<sequence>MKKVSLFLFIFLLGVCAKSFSQTTPPTDFFAGKWEILVVGTPEGDAKFVTELTRKDGKLTGELKDPAGVKPAVPITKVEEEATKLTIHFDSPQAGDIPIELTKVDDDHLKGMLYNMFEATAVRGKK</sequence>
<gene>
    <name evidence="2" type="ORF">GO755_02215</name>
</gene>
<evidence type="ECO:0000313" key="3">
    <source>
        <dbReference type="Proteomes" id="UP000436006"/>
    </source>
</evidence>
<proteinExistence type="predicted"/>
<protein>
    <submittedName>
        <fullName evidence="2">Uncharacterized protein</fullName>
    </submittedName>
</protein>
<organism evidence="2 3">
    <name type="scientific">Spirosoma arboris</name>
    <dbReference type="NCBI Taxonomy" id="2682092"/>
    <lineage>
        <taxon>Bacteria</taxon>
        <taxon>Pseudomonadati</taxon>
        <taxon>Bacteroidota</taxon>
        <taxon>Cytophagia</taxon>
        <taxon>Cytophagales</taxon>
        <taxon>Cytophagaceae</taxon>
        <taxon>Spirosoma</taxon>
    </lineage>
</organism>
<dbReference type="Proteomes" id="UP000436006">
    <property type="component" value="Unassembled WGS sequence"/>
</dbReference>
<name>A0A7K1S4S7_9BACT</name>
<accession>A0A7K1S4S7</accession>
<dbReference type="RefSeq" id="WP_157582933.1">
    <property type="nucleotide sequence ID" value="NZ_WPIN01000001.1"/>
</dbReference>
<keyword evidence="3" id="KW-1185">Reference proteome</keyword>
<reference evidence="2 3" key="1">
    <citation type="submission" date="2019-12" db="EMBL/GenBank/DDBJ databases">
        <title>Spirosoma sp. HMF4905 genome sequencing and assembly.</title>
        <authorList>
            <person name="Kang H."/>
            <person name="Cha I."/>
            <person name="Kim H."/>
            <person name="Joh K."/>
        </authorList>
    </citation>
    <scope>NUCLEOTIDE SEQUENCE [LARGE SCALE GENOMIC DNA]</scope>
    <source>
        <strain evidence="2 3">HMF4905</strain>
    </source>
</reference>
<keyword evidence="1" id="KW-0732">Signal</keyword>
<feature type="signal peptide" evidence="1">
    <location>
        <begin position="1"/>
        <end position="21"/>
    </location>
</feature>
<feature type="chain" id="PRO_5029903717" evidence="1">
    <location>
        <begin position="22"/>
        <end position="126"/>
    </location>
</feature>
<evidence type="ECO:0000313" key="2">
    <source>
        <dbReference type="EMBL" id="MVM28832.1"/>
    </source>
</evidence>
<evidence type="ECO:0000256" key="1">
    <source>
        <dbReference type="SAM" id="SignalP"/>
    </source>
</evidence>
<dbReference type="EMBL" id="WPIN01000001">
    <property type="protein sequence ID" value="MVM28832.1"/>
    <property type="molecule type" value="Genomic_DNA"/>
</dbReference>
<dbReference type="AlphaFoldDB" id="A0A7K1S4S7"/>